<dbReference type="Pfam" id="PF13392">
    <property type="entry name" value="HNH_3"/>
    <property type="match status" value="1"/>
</dbReference>
<gene>
    <name evidence="3" type="ORF">M9Y10_017106</name>
    <name evidence="2" type="ORF">M9Y10_042509</name>
</gene>
<organism evidence="2 4">
    <name type="scientific">Tritrichomonas musculus</name>
    <dbReference type="NCBI Taxonomy" id="1915356"/>
    <lineage>
        <taxon>Eukaryota</taxon>
        <taxon>Metamonada</taxon>
        <taxon>Parabasalia</taxon>
        <taxon>Tritrichomonadida</taxon>
        <taxon>Tritrichomonadidae</taxon>
        <taxon>Tritrichomonas</taxon>
    </lineage>
</organism>
<proteinExistence type="predicted"/>
<dbReference type="Proteomes" id="UP001470230">
    <property type="component" value="Unassembled WGS sequence"/>
</dbReference>
<dbReference type="InterPro" id="IPR003615">
    <property type="entry name" value="HNH_nuc"/>
</dbReference>
<feature type="domain" description="HNH nuclease" evidence="1">
    <location>
        <begin position="46"/>
        <end position="96"/>
    </location>
</feature>
<accession>A0ABR2GJ12</accession>
<comment type="caution">
    <text evidence="2">The sequence shown here is derived from an EMBL/GenBank/DDBJ whole genome shotgun (WGS) entry which is preliminary data.</text>
</comment>
<sequence>MSYVELLDHPNYEILNEYPFRIRKIDSHFVADESINNCGYRVVTLNGKQYLKHRLIATQFIPNDDPNNKTQVDHINHDRSDYHIGNLRWVTPSENSFNKSSYKGVEYEYFDDIPDEAFMIDTYETRNGMRYFDENRYIYYHDDKLDEDVFYGKVADDVYRKLHININKNKVKYVNTKDVDHKVVAICINKFKRQYDCL</sequence>
<dbReference type="EMBL" id="JAPFFF010000022">
    <property type="protein sequence ID" value="KAK8853545.1"/>
    <property type="molecule type" value="Genomic_DNA"/>
</dbReference>
<evidence type="ECO:0000313" key="3">
    <source>
        <dbReference type="EMBL" id="KAK8853545.1"/>
    </source>
</evidence>
<evidence type="ECO:0000313" key="4">
    <source>
        <dbReference type="Proteomes" id="UP001470230"/>
    </source>
</evidence>
<evidence type="ECO:0000259" key="1">
    <source>
        <dbReference type="SMART" id="SM00507"/>
    </source>
</evidence>
<dbReference type="EMBL" id="JAPFFF010000729">
    <property type="protein sequence ID" value="KAK8833671.1"/>
    <property type="molecule type" value="Genomic_DNA"/>
</dbReference>
<dbReference type="Gene3D" id="3.90.75.20">
    <property type="match status" value="1"/>
</dbReference>
<dbReference type="InterPro" id="IPR044925">
    <property type="entry name" value="His-Me_finger_sf"/>
</dbReference>
<name>A0ABR2GJ12_9EUKA</name>
<keyword evidence="4" id="KW-1185">Reference proteome</keyword>
<evidence type="ECO:0000313" key="2">
    <source>
        <dbReference type="EMBL" id="KAK8833671.1"/>
    </source>
</evidence>
<protein>
    <recommendedName>
        <fullName evidence="1">HNH nuclease domain-containing protein</fullName>
    </recommendedName>
</protein>
<dbReference type="CDD" id="cd00085">
    <property type="entry name" value="HNHc"/>
    <property type="match status" value="1"/>
</dbReference>
<dbReference type="SUPFAM" id="SSF54060">
    <property type="entry name" value="His-Me finger endonucleases"/>
    <property type="match status" value="1"/>
</dbReference>
<reference evidence="2 4" key="1">
    <citation type="submission" date="2024-04" db="EMBL/GenBank/DDBJ databases">
        <title>Tritrichomonas musculus Genome.</title>
        <authorList>
            <person name="Alves-Ferreira E."/>
            <person name="Grigg M."/>
            <person name="Lorenzi H."/>
            <person name="Galac M."/>
        </authorList>
    </citation>
    <scope>NUCLEOTIDE SEQUENCE [LARGE SCALE GENOMIC DNA]</scope>
    <source>
        <strain evidence="2 4">EAF2021</strain>
    </source>
</reference>
<dbReference type="SMART" id="SM00507">
    <property type="entry name" value="HNHc"/>
    <property type="match status" value="1"/>
</dbReference>